<dbReference type="Proteomes" id="UP001233999">
    <property type="component" value="Unassembled WGS sequence"/>
</dbReference>
<evidence type="ECO:0000313" key="1">
    <source>
        <dbReference type="EMBL" id="KAJ9584780.1"/>
    </source>
</evidence>
<proteinExistence type="predicted"/>
<organism evidence="1 2">
    <name type="scientific">Diploptera punctata</name>
    <name type="common">Pacific beetle cockroach</name>
    <dbReference type="NCBI Taxonomy" id="6984"/>
    <lineage>
        <taxon>Eukaryota</taxon>
        <taxon>Metazoa</taxon>
        <taxon>Ecdysozoa</taxon>
        <taxon>Arthropoda</taxon>
        <taxon>Hexapoda</taxon>
        <taxon>Insecta</taxon>
        <taxon>Pterygota</taxon>
        <taxon>Neoptera</taxon>
        <taxon>Polyneoptera</taxon>
        <taxon>Dictyoptera</taxon>
        <taxon>Blattodea</taxon>
        <taxon>Blaberoidea</taxon>
        <taxon>Blaberidae</taxon>
        <taxon>Diplopterinae</taxon>
        <taxon>Diploptera</taxon>
    </lineage>
</organism>
<protein>
    <submittedName>
        <fullName evidence="1">Uncharacterized protein</fullName>
    </submittedName>
</protein>
<gene>
    <name evidence="1" type="ORF">L9F63_020868</name>
</gene>
<dbReference type="AlphaFoldDB" id="A0AAD7ZQ50"/>
<reference evidence="1" key="1">
    <citation type="journal article" date="2023" name="IScience">
        <title>Live-bearing cockroach genome reveals convergent evolutionary mechanisms linked to viviparity in insects and beyond.</title>
        <authorList>
            <person name="Fouks B."/>
            <person name="Harrison M.C."/>
            <person name="Mikhailova A.A."/>
            <person name="Marchal E."/>
            <person name="English S."/>
            <person name="Carruthers M."/>
            <person name="Jennings E.C."/>
            <person name="Chiamaka E.L."/>
            <person name="Frigard R.A."/>
            <person name="Pippel M."/>
            <person name="Attardo G.M."/>
            <person name="Benoit J.B."/>
            <person name="Bornberg-Bauer E."/>
            <person name="Tobe S.S."/>
        </authorList>
    </citation>
    <scope>NUCLEOTIDE SEQUENCE</scope>
    <source>
        <strain evidence="1">Stay&amp;Tobe</strain>
    </source>
</reference>
<name>A0AAD7ZQ50_DIPPU</name>
<feature type="non-terminal residue" evidence="1">
    <location>
        <position position="1"/>
    </location>
</feature>
<evidence type="ECO:0000313" key="2">
    <source>
        <dbReference type="Proteomes" id="UP001233999"/>
    </source>
</evidence>
<accession>A0AAD7ZQ50</accession>
<sequence length="104" mass="12657">HLEISKVKSKHIRLPLCENYFEQRVKQRGYLFKGNYVGKTKCNIYVILHGQKKRIHTSGHRQRVSIENGRQVRRTLWRTKSLRYNVIQFRNSLFDEKKYSTTYR</sequence>
<keyword evidence="2" id="KW-1185">Reference proteome</keyword>
<feature type="non-terminal residue" evidence="1">
    <location>
        <position position="104"/>
    </location>
</feature>
<reference evidence="1" key="2">
    <citation type="submission" date="2023-05" db="EMBL/GenBank/DDBJ databases">
        <authorList>
            <person name="Fouks B."/>
        </authorList>
    </citation>
    <scope>NUCLEOTIDE SEQUENCE</scope>
    <source>
        <strain evidence="1">Stay&amp;Tobe</strain>
        <tissue evidence="1">Testes</tissue>
    </source>
</reference>
<comment type="caution">
    <text evidence="1">The sequence shown here is derived from an EMBL/GenBank/DDBJ whole genome shotgun (WGS) entry which is preliminary data.</text>
</comment>
<dbReference type="EMBL" id="JASPKZ010007356">
    <property type="protein sequence ID" value="KAJ9584780.1"/>
    <property type="molecule type" value="Genomic_DNA"/>
</dbReference>